<evidence type="ECO:0008006" key="5">
    <source>
        <dbReference type="Google" id="ProtNLM"/>
    </source>
</evidence>
<gene>
    <name evidence="3" type="ORF">M9458_057249</name>
</gene>
<dbReference type="Pfam" id="PF01498">
    <property type="entry name" value="HTH_Tnp_Tc3_2"/>
    <property type="match status" value="1"/>
</dbReference>
<evidence type="ECO:0000259" key="1">
    <source>
        <dbReference type="Pfam" id="PF01498"/>
    </source>
</evidence>
<dbReference type="Pfam" id="PF13358">
    <property type="entry name" value="DDE_3"/>
    <property type="match status" value="1"/>
</dbReference>
<dbReference type="Proteomes" id="UP001529510">
    <property type="component" value="Unassembled WGS sequence"/>
</dbReference>
<evidence type="ECO:0000259" key="2">
    <source>
        <dbReference type="Pfam" id="PF13358"/>
    </source>
</evidence>
<evidence type="ECO:0000313" key="4">
    <source>
        <dbReference type="Proteomes" id="UP001529510"/>
    </source>
</evidence>
<feature type="non-terminal residue" evidence="3">
    <location>
        <position position="1"/>
    </location>
</feature>
<dbReference type="InterPro" id="IPR002492">
    <property type="entry name" value="Transposase_Tc1-like"/>
</dbReference>
<dbReference type="InterPro" id="IPR036397">
    <property type="entry name" value="RNaseH_sf"/>
</dbReference>
<name>A0ABD0MBF6_CIRMR</name>
<feature type="domain" description="Transposase Tc1-like" evidence="1">
    <location>
        <begin position="6"/>
        <end position="52"/>
    </location>
</feature>
<keyword evidence="4" id="KW-1185">Reference proteome</keyword>
<organism evidence="3 4">
    <name type="scientific">Cirrhinus mrigala</name>
    <name type="common">Mrigala</name>
    <dbReference type="NCBI Taxonomy" id="683832"/>
    <lineage>
        <taxon>Eukaryota</taxon>
        <taxon>Metazoa</taxon>
        <taxon>Chordata</taxon>
        <taxon>Craniata</taxon>
        <taxon>Vertebrata</taxon>
        <taxon>Euteleostomi</taxon>
        <taxon>Actinopterygii</taxon>
        <taxon>Neopterygii</taxon>
        <taxon>Teleostei</taxon>
        <taxon>Ostariophysi</taxon>
        <taxon>Cypriniformes</taxon>
        <taxon>Cyprinidae</taxon>
        <taxon>Labeoninae</taxon>
        <taxon>Labeonini</taxon>
        <taxon>Cirrhinus</taxon>
    </lineage>
</organism>
<protein>
    <recommendedName>
        <fullName evidence="5">Transposase</fullName>
    </recommendedName>
</protein>
<dbReference type="EMBL" id="JAMKFB020000752">
    <property type="protein sequence ID" value="KAL0147440.1"/>
    <property type="molecule type" value="Genomic_DNA"/>
</dbReference>
<dbReference type="InterPro" id="IPR038717">
    <property type="entry name" value="Tc1-like_DDE_dom"/>
</dbReference>
<accession>A0ABD0MBF6</accession>
<dbReference type="AlphaFoldDB" id="A0ABD0MBF6"/>
<dbReference type="InterPro" id="IPR052338">
    <property type="entry name" value="Transposase_5"/>
</dbReference>
<evidence type="ECO:0000313" key="3">
    <source>
        <dbReference type="EMBL" id="KAL0147440.1"/>
    </source>
</evidence>
<proteinExistence type="predicted"/>
<sequence>ELHETWSPEVPVSTRTVCRILSRNGLHGRISAQKPALNKRQLKNRVAFAKAHSLLKGWMLEKWQKVDFSDESSVELHHSRRKYCRRPTGARMDPRFTQKTVKFGGGKIMVWGYIQYGGVREICRVEGNINSLKYQEILATFYIPNHKRGQILQQDGAPSHTSISTSKFLKAKKIKMLQDWPAQSPDMNIIEHVWGRMKEEAWKTKPKNIDELWEACKTAFFAIPDDFINKFYESLPNRMDAVLQPHGSHTRYSIWISQHHYLIC</sequence>
<dbReference type="Gene3D" id="3.30.420.10">
    <property type="entry name" value="Ribonuclease H-like superfamily/Ribonuclease H"/>
    <property type="match status" value="1"/>
</dbReference>
<feature type="domain" description="Tc1-like transposase DDE" evidence="2">
    <location>
        <begin position="68"/>
        <end position="212"/>
    </location>
</feature>
<dbReference type="PANTHER" id="PTHR23022">
    <property type="entry name" value="TRANSPOSABLE ELEMENT-RELATED"/>
    <property type="match status" value="1"/>
</dbReference>
<comment type="caution">
    <text evidence="3">The sequence shown here is derived from an EMBL/GenBank/DDBJ whole genome shotgun (WGS) entry which is preliminary data.</text>
</comment>
<reference evidence="3 4" key="1">
    <citation type="submission" date="2024-05" db="EMBL/GenBank/DDBJ databases">
        <title>Genome sequencing and assembly of Indian major carp, Cirrhinus mrigala (Hamilton, 1822).</title>
        <authorList>
            <person name="Mohindra V."/>
            <person name="Chowdhury L.M."/>
            <person name="Lal K."/>
            <person name="Jena J.K."/>
        </authorList>
    </citation>
    <scope>NUCLEOTIDE SEQUENCE [LARGE SCALE GENOMIC DNA]</scope>
    <source>
        <strain evidence="3">CM1030</strain>
        <tissue evidence="3">Blood</tissue>
    </source>
</reference>
<dbReference type="PANTHER" id="PTHR23022:SF135">
    <property type="entry name" value="SI:DKEY-77F5.3"/>
    <property type="match status" value="1"/>
</dbReference>